<evidence type="ECO:0000256" key="1">
    <source>
        <dbReference type="SAM" id="Phobius"/>
    </source>
</evidence>
<reference evidence="2" key="1">
    <citation type="submission" date="2020-05" db="EMBL/GenBank/DDBJ databases">
        <authorList>
            <person name="Chiriac C."/>
            <person name="Salcher M."/>
            <person name="Ghai R."/>
            <person name="Kavagutti S V."/>
        </authorList>
    </citation>
    <scope>NUCLEOTIDE SEQUENCE</scope>
</reference>
<proteinExistence type="predicted"/>
<protein>
    <submittedName>
        <fullName evidence="2">Unannotated protein</fullName>
    </submittedName>
</protein>
<gene>
    <name evidence="2" type="ORF">UFOPK2788_00481</name>
</gene>
<keyword evidence="1" id="KW-1133">Transmembrane helix</keyword>
<name>A0A6J6SLQ1_9ZZZZ</name>
<accession>A0A6J6SLQ1</accession>
<evidence type="ECO:0000313" key="2">
    <source>
        <dbReference type="EMBL" id="CAB4735663.1"/>
    </source>
</evidence>
<organism evidence="2">
    <name type="scientific">freshwater metagenome</name>
    <dbReference type="NCBI Taxonomy" id="449393"/>
    <lineage>
        <taxon>unclassified sequences</taxon>
        <taxon>metagenomes</taxon>
        <taxon>ecological metagenomes</taxon>
    </lineage>
</organism>
<keyword evidence="1" id="KW-0812">Transmembrane</keyword>
<feature type="transmembrane region" description="Helical" evidence="1">
    <location>
        <begin position="32"/>
        <end position="55"/>
    </location>
</feature>
<dbReference type="EMBL" id="CAEZYV010000055">
    <property type="protein sequence ID" value="CAB4735663.1"/>
    <property type="molecule type" value="Genomic_DNA"/>
</dbReference>
<sequence>MSYKEYGEPFDYHDDPVELNLKPKRKKYSSGLSLLLLLVGGGLLVQTTLAANISLNTGSAVEFGQGVAMTTACSGSDVLTVTPNSEFTNASGAGSYYLKTITVSGIPAGCSGADFNISVYDSVTSTALSMFNTSKTVATIWNNAGTFQIGTGGAGASVTSGSGTFTITFTTPVALASNVARLTLQSGSHVALNCILDGICSVGNDGPGGGTVFFVSASAFSAPGSICDTNCHYLEVAKSTWLTGSPQNDGQSFYLSSTNSPLPAQDFSTTFGTQVGTYRGQAEKNNWFIGQGFRNTQLIAALTGNTVSNSVAVKARAFAPIGYSSTVGQWFIPSFNELNELCKYANGQTTGVTSRQCMGNTPFNTAGTNTAEGFGGSTNYFSSSITSGGSASLIYFGNGESNWGAGLMNDSRSARPIRVF</sequence>
<keyword evidence="1" id="KW-0472">Membrane</keyword>
<dbReference type="AlphaFoldDB" id="A0A6J6SLQ1"/>